<dbReference type="InterPro" id="IPR013783">
    <property type="entry name" value="Ig-like_fold"/>
</dbReference>
<evidence type="ECO:0000313" key="4">
    <source>
        <dbReference type="Proteomes" id="UP000292262"/>
    </source>
</evidence>
<protein>
    <submittedName>
        <fullName evidence="3">Uncharacterized protein (TIGR02145 family)</fullName>
    </submittedName>
</protein>
<name>A0A4Q7P0C1_9FLAO</name>
<feature type="chain" id="PRO_5020451931" evidence="1">
    <location>
        <begin position="23"/>
        <end position="314"/>
    </location>
</feature>
<dbReference type="Proteomes" id="UP000292262">
    <property type="component" value="Unassembled WGS sequence"/>
</dbReference>
<evidence type="ECO:0000313" key="3">
    <source>
        <dbReference type="EMBL" id="RZS93236.1"/>
    </source>
</evidence>
<dbReference type="EMBL" id="SGXE01000002">
    <property type="protein sequence ID" value="RZS93236.1"/>
    <property type="molecule type" value="Genomic_DNA"/>
</dbReference>
<evidence type="ECO:0000259" key="2">
    <source>
        <dbReference type="Pfam" id="PF09603"/>
    </source>
</evidence>
<dbReference type="Gene3D" id="2.60.40.10">
    <property type="entry name" value="Immunoglobulins"/>
    <property type="match status" value="1"/>
</dbReference>
<feature type="signal peptide" evidence="1">
    <location>
        <begin position="1"/>
        <end position="22"/>
    </location>
</feature>
<accession>A0A4Q7P0C1</accession>
<dbReference type="AlphaFoldDB" id="A0A4Q7P0C1"/>
<feature type="domain" description="Fibrobacter succinogenes major paralogous" evidence="2">
    <location>
        <begin position="148"/>
        <end position="313"/>
    </location>
</feature>
<sequence length="314" mass="35749">MKTKFLKLVIYIFILTFLESCASDDSTPSIQQENLTVILNTPLNNSDNIDTSSSFNWSVNGSIDGVEITYDFYLGLNPNDLELIKENINEISFNYSKLLTNQNTYYWKVKATDANDRVSESPVFTFTTIANSGTFIDPRDNEEYRWIGIGDQIWMVDNLRFRTNDAAIALNNDESTVSLYGRFYFIEDALVSCPEGWHLPSNEEFNQLIEFVAIEREFGFFNYEALLKSVSGWVGNTGGNNYSGYNHLPTGIWNIQNQFGNTGEEGYQWTSTISSQGRYSIFGTTKDANSFFILDNLLVDGVNTQRHCVRCIKN</sequence>
<evidence type="ECO:0000256" key="1">
    <source>
        <dbReference type="SAM" id="SignalP"/>
    </source>
</evidence>
<keyword evidence="1" id="KW-0732">Signal</keyword>
<proteinExistence type="predicted"/>
<dbReference type="RefSeq" id="WP_130286377.1">
    <property type="nucleotide sequence ID" value="NZ_SGXE01000002.1"/>
</dbReference>
<reference evidence="3 4" key="1">
    <citation type="submission" date="2019-02" db="EMBL/GenBank/DDBJ databases">
        <title>Genomic Encyclopedia of Type Strains, Phase IV (KMG-IV): sequencing the most valuable type-strain genomes for metagenomic binning, comparative biology and taxonomic classification.</title>
        <authorList>
            <person name="Goeker M."/>
        </authorList>
    </citation>
    <scope>NUCLEOTIDE SEQUENCE [LARGE SCALE GENOMIC DNA]</scope>
    <source>
        <strain evidence="3 4">DSM 17196</strain>
    </source>
</reference>
<dbReference type="NCBIfam" id="TIGR02145">
    <property type="entry name" value="Fib_succ_major"/>
    <property type="match status" value="1"/>
</dbReference>
<comment type="caution">
    <text evidence="3">The sequence shown here is derived from an EMBL/GenBank/DDBJ whole genome shotgun (WGS) entry which is preliminary data.</text>
</comment>
<dbReference type="InterPro" id="IPR011871">
    <property type="entry name" value="Fib_succ_major"/>
</dbReference>
<dbReference type="OrthoDB" id="9805760at2"/>
<gene>
    <name evidence="3" type="ORF">EV197_1811</name>
</gene>
<dbReference type="Pfam" id="PF09603">
    <property type="entry name" value="Fib_succ_major"/>
    <property type="match status" value="1"/>
</dbReference>
<organism evidence="3 4">
    <name type="scientific">Aquimarina brevivitae</name>
    <dbReference type="NCBI Taxonomy" id="323412"/>
    <lineage>
        <taxon>Bacteria</taxon>
        <taxon>Pseudomonadati</taxon>
        <taxon>Bacteroidota</taxon>
        <taxon>Flavobacteriia</taxon>
        <taxon>Flavobacteriales</taxon>
        <taxon>Flavobacteriaceae</taxon>
        <taxon>Aquimarina</taxon>
    </lineage>
</organism>
<keyword evidence="4" id="KW-1185">Reference proteome</keyword>